<gene>
    <name evidence="1" type="ORF">CC1G_07835</name>
</gene>
<reference evidence="1 2" key="1">
    <citation type="journal article" date="2010" name="Proc. Natl. Acad. Sci. U.S.A.">
        <title>Insights into evolution of multicellular fungi from the assembled chromosomes of the mushroom Coprinopsis cinerea (Coprinus cinereus).</title>
        <authorList>
            <person name="Stajich J.E."/>
            <person name="Wilke S.K."/>
            <person name="Ahren D."/>
            <person name="Au C.H."/>
            <person name="Birren B.W."/>
            <person name="Borodovsky M."/>
            <person name="Burns C."/>
            <person name="Canback B."/>
            <person name="Casselton L.A."/>
            <person name="Cheng C.K."/>
            <person name="Deng J."/>
            <person name="Dietrich F.S."/>
            <person name="Fargo D.C."/>
            <person name="Farman M.L."/>
            <person name="Gathman A.C."/>
            <person name="Goldberg J."/>
            <person name="Guigo R."/>
            <person name="Hoegger P.J."/>
            <person name="Hooker J.B."/>
            <person name="Huggins A."/>
            <person name="James T.Y."/>
            <person name="Kamada T."/>
            <person name="Kilaru S."/>
            <person name="Kodira C."/>
            <person name="Kues U."/>
            <person name="Kupfer D."/>
            <person name="Kwan H.S."/>
            <person name="Lomsadze A."/>
            <person name="Li W."/>
            <person name="Lilly W.W."/>
            <person name="Ma L.J."/>
            <person name="Mackey A.J."/>
            <person name="Manning G."/>
            <person name="Martin F."/>
            <person name="Muraguchi H."/>
            <person name="Natvig D.O."/>
            <person name="Palmerini H."/>
            <person name="Ramesh M.A."/>
            <person name="Rehmeyer C.J."/>
            <person name="Roe B.A."/>
            <person name="Shenoy N."/>
            <person name="Stanke M."/>
            <person name="Ter-Hovhannisyan V."/>
            <person name="Tunlid A."/>
            <person name="Velagapudi R."/>
            <person name="Vision T.J."/>
            <person name="Zeng Q."/>
            <person name="Zolan M.E."/>
            <person name="Pukkila P.J."/>
        </authorList>
    </citation>
    <scope>NUCLEOTIDE SEQUENCE [LARGE SCALE GENOMIC DNA]</scope>
    <source>
        <strain evidence="2">Okayama-7 / 130 / ATCC MYA-4618 / FGSC 9003</strain>
    </source>
</reference>
<dbReference type="AlphaFoldDB" id="A8P3Z9"/>
<dbReference type="VEuPathDB" id="FungiDB:CC1G_07835"/>
<name>A8P3Z9_COPC7</name>
<dbReference type="InParanoid" id="A8P3Z9"/>
<dbReference type="EMBL" id="AACS02000004">
    <property type="protein sequence ID" value="EAU83153.1"/>
    <property type="molecule type" value="Genomic_DNA"/>
</dbReference>
<evidence type="ECO:0000313" key="2">
    <source>
        <dbReference type="Proteomes" id="UP000001861"/>
    </source>
</evidence>
<sequence length="368" mass="40690">MSSPPPASSPCQPKGTKLKEVRFVLPPTTRFITPCLSSPSSANSDAAVVLDVDEPLNTELSPISAALSTFAHSLIPETHRLPSLFDMPGWTTLQFQFFPWLNARPSLSILARDGVVSCSPSSTRRAKTASTDPVHDTPAPLQPWIEPHNTALHGPPCIIELFADNNNLPSRAFGDILNFKDLLTNFEFDIGAKAPDAPEGKTFYRLLWRGREEQIPTVIEPAMPALITHATFYNCPLTVDDAYTILEAFGATLAFLAIERIVYDRSGSRLPPEYRMSLPSTGRRSFPKLKNLSLTSEVPLSKLFLRTKFPNVKNLALTLKGEGTKTNVAELARSMGEEWRAFLVGGDIVERKVDRLKKERSEVHVARI</sequence>
<organism evidence="1 2">
    <name type="scientific">Coprinopsis cinerea (strain Okayama-7 / 130 / ATCC MYA-4618 / FGSC 9003)</name>
    <name type="common">Inky cap fungus</name>
    <name type="synonym">Hormographiella aspergillata</name>
    <dbReference type="NCBI Taxonomy" id="240176"/>
    <lineage>
        <taxon>Eukaryota</taxon>
        <taxon>Fungi</taxon>
        <taxon>Dikarya</taxon>
        <taxon>Basidiomycota</taxon>
        <taxon>Agaricomycotina</taxon>
        <taxon>Agaricomycetes</taxon>
        <taxon>Agaricomycetidae</taxon>
        <taxon>Agaricales</taxon>
        <taxon>Agaricineae</taxon>
        <taxon>Psathyrellaceae</taxon>
        <taxon>Coprinopsis</taxon>
    </lineage>
</organism>
<dbReference type="RefSeq" id="XP_001838644.1">
    <property type="nucleotide sequence ID" value="XM_001838592.1"/>
</dbReference>
<dbReference type="KEGG" id="cci:CC1G_07835"/>
<comment type="caution">
    <text evidence="1">The sequence shown here is derived from an EMBL/GenBank/DDBJ whole genome shotgun (WGS) entry which is preliminary data.</text>
</comment>
<accession>A8P3Z9</accession>
<evidence type="ECO:0000313" key="1">
    <source>
        <dbReference type="EMBL" id="EAU83153.1"/>
    </source>
</evidence>
<keyword evidence="2" id="KW-1185">Reference proteome</keyword>
<dbReference type="GeneID" id="6015237"/>
<protein>
    <submittedName>
        <fullName evidence="1">Uncharacterized protein</fullName>
    </submittedName>
</protein>
<dbReference type="Proteomes" id="UP000001861">
    <property type="component" value="Unassembled WGS sequence"/>
</dbReference>
<proteinExistence type="predicted"/>